<protein>
    <submittedName>
        <fullName evidence="2">Uncharacterized protein</fullName>
    </submittedName>
</protein>
<feature type="transmembrane region" description="Helical" evidence="1">
    <location>
        <begin position="47"/>
        <end position="70"/>
    </location>
</feature>
<reference evidence="2 3" key="1">
    <citation type="submission" date="2019-10" db="EMBL/GenBank/DDBJ databases">
        <title>Three novel species isolated from a subtropical stream in China.</title>
        <authorList>
            <person name="Lu H."/>
        </authorList>
    </citation>
    <scope>NUCLEOTIDE SEQUENCE [LARGE SCALE GENOMIC DNA]</scope>
    <source>
        <strain evidence="2 3">FT13W</strain>
    </source>
</reference>
<dbReference type="RefSeq" id="WP_152282874.1">
    <property type="nucleotide sequence ID" value="NZ_WFLI01000012.1"/>
</dbReference>
<evidence type="ECO:0000313" key="3">
    <source>
        <dbReference type="Proteomes" id="UP000468717"/>
    </source>
</evidence>
<keyword evidence="1" id="KW-1133">Transmembrane helix</keyword>
<comment type="caution">
    <text evidence="2">The sequence shown here is derived from an EMBL/GenBank/DDBJ whole genome shotgun (WGS) entry which is preliminary data.</text>
</comment>
<feature type="transmembrane region" description="Helical" evidence="1">
    <location>
        <begin position="152"/>
        <end position="171"/>
    </location>
</feature>
<dbReference type="EMBL" id="WFLI01000012">
    <property type="protein sequence ID" value="KAB8064560.1"/>
    <property type="molecule type" value="Genomic_DNA"/>
</dbReference>
<dbReference type="Proteomes" id="UP000468717">
    <property type="component" value="Unassembled WGS sequence"/>
</dbReference>
<proteinExistence type="predicted"/>
<keyword evidence="1" id="KW-0472">Membrane</keyword>
<evidence type="ECO:0000313" key="2">
    <source>
        <dbReference type="EMBL" id="KAB8064560.1"/>
    </source>
</evidence>
<keyword evidence="1" id="KW-0812">Transmembrane</keyword>
<keyword evidence="3" id="KW-1185">Reference proteome</keyword>
<gene>
    <name evidence="2" type="ORF">GCN75_12875</name>
</gene>
<feature type="transmembrane region" description="Helical" evidence="1">
    <location>
        <begin position="97"/>
        <end position="116"/>
    </location>
</feature>
<feature type="transmembrane region" description="Helical" evidence="1">
    <location>
        <begin position="122"/>
        <end position="140"/>
    </location>
</feature>
<feature type="transmembrane region" description="Helical" evidence="1">
    <location>
        <begin position="191"/>
        <end position="224"/>
    </location>
</feature>
<accession>A0A6I1I3Q0</accession>
<sequence>MNNIFKKLLQFFSTPKGKQWRHIASYLIVFLILIIPVSFSIPPQWRTSFIFFQTRIFLFFTAIAACGIIFPRTRQAALFCIRKIQDSDKILNQSQRLYRNVTLLGIGIFALSLIGGNNSATPLAWIFLSFCIIVALYDAYRWYRSMSEHAVGKAALGLGFAAASTLAYAIARQEIADIIHVTPINFTHTTLLMAILMIPTLLVLSGGLIYITCMVASLLVVPFLLLARNLPPEIKEWLFADIFKSNPIKYPLITKFFQFFFYGTLGLLIMRTGGIALPHYESTIQKLIPSTIYHLDMYHGQECKLQSGEKLAPLGDSKFLIGKPVVGVETEIFQIIKCDDIPAH</sequence>
<name>A0A6I1I3Q0_9BURK</name>
<evidence type="ECO:0000256" key="1">
    <source>
        <dbReference type="SAM" id="Phobius"/>
    </source>
</evidence>
<organism evidence="2 3">
    <name type="scientific">Janthinobacterium violaceinigrum</name>
    <dbReference type="NCBI Taxonomy" id="2654252"/>
    <lineage>
        <taxon>Bacteria</taxon>
        <taxon>Pseudomonadati</taxon>
        <taxon>Pseudomonadota</taxon>
        <taxon>Betaproteobacteria</taxon>
        <taxon>Burkholderiales</taxon>
        <taxon>Oxalobacteraceae</taxon>
        <taxon>Janthinobacterium</taxon>
    </lineage>
</organism>
<dbReference type="AlphaFoldDB" id="A0A6I1I3Q0"/>
<feature type="transmembrane region" description="Helical" evidence="1">
    <location>
        <begin position="20"/>
        <end position="41"/>
    </location>
</feature>
<feature type="transmembrane region" description="Helical" evidence="1">
    <location>
        <begin position="259"/>
        <end position="280"/>
    </location>
</feature>